<sequence>MSGHYNRGIQLYNLAKYNEAIKSFKSDLAENPHEFYAKYYLALCFYHINDFSNFEKTSNALIADYPDSDEIHFLYSFVYSSKDDYKNAIKHLNKAIQLNPYEAEYFGQQSINLLNLKKYEKALSSSNLGLQINPKNNTCLNTRTKALTKLNRKQEAFETLQNTLHENPEDYFTHANAGWTNLELGNYKTANKHFKEALKLDPNDDYARNGMVESIKAKNIIYRSFLKYAFWIQNKDSKFQWLFIIGIYIGYRFISKVADGFGFTFLLPIFAIIYLGLVLGSWLISPISNAILLFDSYGKYLLNREDKNAGYGFILVTSVAIIASIGYYINSNNIMLLIAISSFCSLIPITKGLQKSIRFYKNLTFWYGIVIFILGFINIIYPISIMVPIILFVIFTWGYNFKRLK</sequence>
<evidence type="ECO:0000313" key="5">
    <source>
        <dbReference type="EMBL" id="OSY87631.1"/>
    </source>
</evidence>
<feature type="repeat" description="TPR" evidence="3">
    <location>
        <begin position="171"/>
        <end position="204"/>
    </location>
</feature>
<keyword evidence="1" id="KW-0677">Repeat</keyword>
<dbReference type="PROSITE" id="PS50005">
    <property type="entry name" value="TPR"/>
    <property type="match status" value="2"/>
</dbReference>
<evidence type="ECO:0000256" key="4">
    <source>
        <dbReference type="SAM" id="Phobius"/>
    </source>
</evidence>
<feature type="transmembrane region" description="Helical" evidence="4">
    <location>
        <begin position="261"/>
        <end position="284"/>
    </location>
</feature>
<proteinExistence type="predicted"/>
<feature type="transmembrane region" description="Helical" evidence="4">
    <location>
        <begin position="334"/>
        <end position="353"/>
    </location>
</feature>
<gene>
    <name evidence="5" type="ORF">WH52_09305</name>
</gene>
<reference evidence="5 6" key="1">
    <citation type="submission" date="2015-03" db="EMBL/GenBank/DDBJ databases">
        <title>Genome sequence of Tenacibaculum sp. S2-2, isolated from intestinal microbiota of sea cucumber, Apostichopus japonicas.</title>
        <authorList>
            <person name="Shao Z."/>
            <person name="Wang L."/>
            <person name="Li X."/>
        </authorList>
    </citation>
    <scope>NUCLEOTIDE SEQUENCE [LARGE SCALE GENOMIC DNA]</scope>
    <source>
        <strain evidence="5 6">S2-2</strain>
    </source>
</reference>
<dbReference type="Pfam" id="PF07719">
    <property type="entry name" value="TPR_2"/>
    <property type="match status" value="1"/>
</dbReference>
<dbReference type="RefSeq" id="WP_086030687.1">
    <property type="nucleotide sequence ID" value="NZ_LAPZ01000007.1"/>
</dbReference>
<evidence type="ECO:0000256" key="2">
    <source>
        <dbReference type="ARBA" id="ARBA00022803"/>
    </source>
</evidence>
<dbReference type="Proteomes" id="UP000194221">
    <property type="component" value="Unassembled WGS sequence"/>
</dbReference>
<organism evidence="5 6">
    <name type="scientific">Tenacibaculum holothuriorum</name>
    <dbReference type="NCBI Taxonomy" id="1635173"/>
    <lineage>
        <taxon>Bacteria</taxon>
        <taxon>Pseudomonadati</taxon>
        <taxon>Bacteroidota</taxon>
        <taxon>Flavobacteriia</taxon>
        <taxon>Flavobacteriales</taxon>
        <taxon>Flavobacteriaceae</taxon>
        <taxon>Tenacibaculum</taxon>
    </lineage>
</organism>
<dbReference type="EMBL" id="LAPZ01000007">
    <property type="protein sequence ID" value="OSY87631.1"/>
    <property type="molecule type" value="Genomic_DNA"/>
</dbReference>
<accession>A0A1Y2PC93</accession>
<comment type="caution">
    <text evidence="5">The sequence shown here is derived from an EMBL/GenBank/DDBJ whole genome shotgun (WGS) entry which is preliminary data.</text>
</comment>
<dbReference type="PANTHER" id="PTHR44943:SF8">
    <property type="entry name" value="TPR REPEAT-CONTAINING PROTEIN MJ0263"/>
    <property type="match status" value="1"/>
</dbReference>
<feature type="repeat" description="TPR" evidence="3">
    <location>
        <begin position="69"/>
        <end position="102"/>
    </location>
</feature>
<keyword evidence="4" id="KW-0812">Transmembrane</keyword>
<dbReference type="SUPFAM" id="SSF48452">
    <property type="entry name" value="TPR-like"/>
    <property type="match status" value="2"/>
</dbReference>
<dbReference type="Pfam" id="PF13181">
    <property type="entry name" value="TPR_8"/>
    <property type="match status" value="1"/>
</dbReference>
<feature type="transmembrane region" description="Helical" evidence="4">
    <location>
        <begin position="239"/>
        <end position="255"/>
    </location>
</feature>
<dbReference type="OrthoDB" id="1489995at2"/>
<dbReference type="PANTHER" id="PTHR44943">
    <property type="entry name" value="CELLULOSE SYNTHASE OPERON PROTEIN C"/>
    <property type="match status" value="1"/>
</dbReference>
<dbReference type="STRING" id="1635173.WH52_09305"/>
<dbReference type="InParanoid" id="A0A1Y2PC93"/>
<evidence type="ECO:0000256" key="3">
    <source>
        <dbReference type="PROSITE-ProRule" id="PRU00339"/>
    </source>
</evidence>
<name>A0A1Y2PC93_9FLAO</name>
<dbReference type="Gene3D" id="1.25.40.10">
    <property type="entry name" value="Tetratricopeptide repeat domain"/>
    <property type="match status" value="2"/>
</dbReference>
<protein>
    <submittedName>
        <fullName evidence="5">Uncharacterized protein</fullName>
    </submittedName>
</protein>
<dbReference type="Pfam" id="PF13432">
    <property type="entry name" value="TPR_16"/>
    <property type="match status" value="1"/>
</dbReference>
<keyword evidence="6" id="KW-1185">Reference proteome</keyword>
<evidence type="ECO:0000256" key="1">
    <source>
        <dbReference type="ARBA" id="ARBA00022737"/>
    </source>
</evidence>
<dbReference type="InterPro" id="IPR019734">
    <property type="entry name" value="TPR_rpt"/>
</dbReference>
<keyword evidence="4" id="KW-0472">Membrane</keyword>
<keyword evidence="4" id="KW-1133">Transmembrane helix</keyword>
<dbReference type="InterPro" id="IPR013105">
    <property type="entry name" value="TPR_2"/>
</dbReference>
<dbReference type="AlphaFoldDB" id="A0A1Y2PC93"/>
<keyword evidence="2 3" id="KW-0802">TPR repeat</keyword>
<feature type="transmembrane region" description="Helical" evidence="4">
    <location>
        <begin position="365"/>
        <end position="398"/>
    </location>
</feature>
<feature type="transmembrane region" description="Helical" evidence="4">
    <location>
        <begin position="309"/>
        <end position="328"/>
    </location>
</feature>
<dbReference type="InterPro" id="IPR011990">
    <property type="entry name" value="TPR-like_helical_dom_sf"/>
</dbReference>
<dbReference type="SMART" id="SM00028">
    <property type="entry name" value="TPR"/>
    <property type="match status" value="5"/>
</dbReference>
<evidence type="ECO:0000313" key="6">
    <source>
        <dbReference type="Proteomes" id="UP000194221"/>
    </source>
</evidence>
<dbReference type="InterPro" id="IPR051685">
    <property type="entry name" value="Ycf3/AcsC/BcsC/TPR_MFPF"/>
</dbReference>